<dbReference type="Proteomes" id="UP000242715">
    <property type="component" value="Unassembled WGS sequence"/>
</dbReference>
<keyword evidence="2" id="KW-0645">Protease</keyword>
<feature type="domain" description="Ubiquitin-like protease family profile" evidence="5">
    <location>
        <begin position="426"/>
        <end position="480"/>
    </location>
</feature>
<feature type="compositionally biased region" description="Polar residues" evidence="4">
    <location>
        <begin position="109"/>
        <end position="126"/>
    </location>
</feature>
<dbReference type="OrthoDB" id="1435955at2759"/>
<feature type="compositionally biased region" description="Low complexity" evidence="4">
    <location>
        <begin position="193"/>
        <end position="202"/>
    </location>
</feature>
<feature type="region of interest" description="Disordered" evidence="4">
    <location>
        <begin position="249"/>
        <end position="274"/>
    </location>
</feature>
<comment type="similarity">
    <text evidence="1">Belongs to the peptidase C48 family.</text>
</comment>
<keyword evidence="7" id="KW-1185">Reference proteome</keyword>
<accession>A0A2Z6NHZ9</accession>
<feature type="region of interest" description="Disordered" evidence="4">
    <location>
        <begin position="107"/>
        <end position="137"/>
    </location>
</feature>
<dbReference type="InterPro" id="IPR038765">
    <property type="entry name" value="Papain-like_cys_pep_sf"/>
</dbReference>
<feature type="region of interest" description="Disordered" evidence="4">
    <location>
        <begin position="180"/>
        <end position="203"/>
    </location>
</feature>
<reference evidence="7" key="1">
    <citation type="journal article" date="2017" name="Front. Plant Sci.">
        <title>Climate Clever Clovers: New Paradigm to Reduce the Environmental Footprint of Ruminants by Breeding Low Methanogenic Forages Utilizing Haplotype Variation.</title>
        <authorList>
            <person name="Kaur P."/>
            <person name="Appels R."/>
            <person name="Bayer P.E."/>
            <person name="Keeble-Gagnere G."/>
            <person name="Wang J."/>
            <person name="Hirakawa H."/>
            <person name="Shirasawa K."/>
            <person name="Vercoe P."/>
            <person name="Stefanova K."/>
            <person name="Durmic Z."/>
            <person name="Nichols P."/>
            <person name="Revell C."/>
            <person name="Isobe S.N."/>
            <person name="Edwards D."/>
            <person name="Erskine W."/>
        </authorList>
    </citation>
    <scope>NUCLEOTIDE SEQUENCE [LARGE SCALE GENOMIC DNA]</scope>
    <source>
        <strain evidence="7">cv. Daliak</strain>
    </source>
</reference>
<protein>
    <recommendedName>
        <fullName evidence="5">Ubiquitin-like protease family profile domain-containing protein</fullName>
    </recommendedName>
</protein>
<gene>
    <name evidence="6" type="ORF">TSUD_187990</name>
</gene>
<proteinExistence type="inferred from homology"/>
<dbReference type="GO" id="GO:0006508">
    <property type="term" value="P:proteolysis"/>
    <property type="evidence" value="ECO:0007669"/>
    <property type="project" value="UniProtKB-KW"/>
</dbReference>
<dbReference type="SUPFAM" id="SSF54001">
    <property type="entry name" value="Cysteine proteinases"/>
    <property type="match status" value="1"/>
</dbReference>
<evidence type="ECO:0000256" key="1">
    <source>
        <dbReference type="ARBA" id="ARBA00005234"/>
    </source>
</evidence>
<evidence type="ECO:0000313" key="7">
    <source>
        <dbReference type="Proteomes" id="UP000242715"/>
    </source>
</evidence>
<dbReference type="Pfam" id="PF02902">
    <property type="entry name" value="Peptidase_C48"/>
    <property type="match status" value="1"/>
</dbReference>
<dbReference type="GO" id="GO:0008234">
    <property type="term" value="F:cysteine-type peptidase activity"/>
    <property type="evidence" value="ECO:0007669"/>
    <property type="project" value="InterPro"/>
</dbReference>
<dbReference type="InterPro" id="IPR003653">
    <property type="entry name" value="Peptidase_C48_C"/>
</dbReference>
<evidence type="ECO:0000256" key="4">
    <source>
        <dbReference type="SAM" id="MobiDB-lite"/>
    </source>
</evidence>
<name>A0A2Z6NHZ9_TRISU</name>
<dbReference type="EMBL" id="DF974018">
    <property type="protein sequence ID" value="GAU44138.1"/>
    <property type="molecule type" value="Genomic_DNA"/>
</dbReference>
<evidence type="ECO:0000256" key="3">
    <source>
        <dbReference type="ARBA" id="ARBA00022801"/>
    </source>
</evidence>
<evidence type="ECO:0000259" key="5">
    <source>
        <dbReference type="Pfam" id="PF02902"/>
    </source>
</evidence>
<organism evidence="6 7">
    <name type="scientific">Trifolium subterraneum</name>
    <name type="common">Subterranean clover</name>
    <dbReference type="NCBI Taxonomy" id="3900"/>
    <lineage>
        <taxon>Eukaryota</taxon>
        <taxon>Viridiplantae</taxon>
        <taxon>Streptophyta</taxon>
        <taxon>Embryophyta</taxon>
        <taxon>Tracheophyta</taxon>
        <taxon>Spermatophyta</taxon>
        <taxon>Magnoliopsida</taxon>
        <taxon>eudicotyledons</taxon>
        <taxon>Gunneridae</taxon>
        <taxon>Pentapetalae</taxon>
        <taxon>rosids</taxon>
        <taxon>fabids</taxon>
        <taxon>Fabales</taxon>
        <taxon>Fabaceae</taxon>
        <taxon>Papilionoideae</taxon>
        <taxon>50 kb inversion clade</taxon>
        <taxon>NPAAA clade</taxon>
        <taxon>Hologalegina</taxon>
        <taxon>IRL clade</taxon>
        <taxon>Trifolieae</taxon>
        <taxon>Trifolium</taxon>
    </lineage>
</organism>
<evidence type="ECO:0000256" key="2">
    <source>
        <dbReference type="ARBA" id="ARBA00022670"/>
    </source>
</evidence>
<dbReference type="Gene3D" id="3.40.395.10">
    <property type="entry name" value="Adenoviral Proteinase, Chain A"/>
    <property type="match status" value="1"/>
</dbReference>
<dbReference type="AlphaFoldDB" id="A0A2Z6NHZ9"/>
<evidence type="ECO:0000313" key="6">
    <source>
        <dbReference type="EMBL" id="GAU44138.1"/>
    </source>
</evidence>
<sequence length="582" mass="66022">MDPKKYVLVASHSEENTMQLGQTNAGNDDNMNFSSTEPKDANVSRVFVQHEVPVTEPLTPPGSVKEVTLNDIMDAIKLLNNRLDCMEICSKDMIKCYLNELNNDVVRSPTKSGDSSCGYSPENGTNAKHLKQKDSVHKTTLNREQAINKQMEKLKNFGTITISDTDDETVKLKKRGISKGTYVRNDKERKRQNTTQGTTQGNIPNVEIAENNCKGKEIEDNCNKPFYSDYHRGVTTQESTLSAIPRRLTFTKGEGSKPKSSIGQGKNIGCSPKSNVIKKRSPVARCKGGVPIGRTNAFKNSGGLTIPKHFKCVFKTSGDMRLDHIEIRVCAYVFQDDFDSSDTIFKIGRNEYTRSDFECMCPGMLVSREIILMTALKVSWTQHNTLSKTLWCLPPSFADDVVNGNSIESLHKFYARDWMGRYDRLALIYVPIEDSRGHWYLMVISIDNRKIYHLDSHLREDVVEERQRIIRNISTALTKLVDIVFDEFVTFCGLADFDCWDIFEARGVPNCGNSDNSALWVAEWLHMQNSFSNNIFGVMDDKVTRMTVTMRILLGNHNECSNDLIRKAREYWQMMTTTDEGH</sequence>
<keyword evidence="3" id="KW-0378">Hydrolase</keyword>